<protein>
    <submittedName>
        <fullName evidence="1">23356_t:CDS:1</fullName>
    </submittedName>
</protein>
<comment type="caution">
    <text evidence="1">The sequence shown here is derived from an EMBL/GenBank/DDBJ whole genome shotgun (WGS) entry which is preliminary data.</text>
</comment>
<dbReference type="EMBL" id="CAJVQC010007351">
    <property type="protein sequence ID" value="CAG8577964.1"/>
    <property type="molecule type" value="Genomic_DNA"/>
</dbReference>
<evidence type="ECO:0000313" key="2">
    <source>
        <dbReference type="Proteomes" id="UP000789920"/>
    </source>
</evidence>
<dbReference type="Proteomes" id="UP000789920">
    <property type="component" value="Unassembled WGS sequence"/>
</dbReference>
<reference evidence="1" key="1">
    <citation type="submission" date="2021-06" db="EMBL/GenBank/DDBJ databases">
        <authorList>
            <person name="Kallberg Y."/>
            <person name="Tangrot J."/>
            <person name="Rosling A."/>
        </authorList>
    </citation>
    <scope>NUCLEOTIDE SEQUENCE</scope>
    <source>
        <strain evidence="1">MA461A</strain>
    </source>
</reference>
<feature type="non-terminal residue" evidence="1">
    <location>
        <position position="139"/>
    </location>
</feature>
<keyword evidence="2" id="KW-1185">Reference proteome</keyword>
<evidence type="ECO:0000313" key="1">
    <source>
        <dbReference type="EMBL" id="CAG8577964.1"/>
    </source>
</evidence>
<organism evidence="1 2">
    <name type="scientific">Racocetra persica</name>
    <dbReference type="NCBI Taxonomy" id="160502"/>
    <lineage>
        <taxon>Eukaryota</taxon>
        <taxon>Fungi</taxon>
        <taxon>Fungi incertae sedis</taxon>
        <taxon>Mucoromycota</taxon>
        <taxon>Glomeromycotina</taxon>
        <taxon>Glomeromycetes</taxon>
        <taxon>Diversisporales</taxon>
        <taxon>Gigasporaceae</taxon>
        <taxon>Racocetra</taxon>
    </lineage>
</organism>
<proteinExistence type="predicted"/>
<name>A0ACA9MCV3_9GLOM</name>
<accession>A0ACA9MCV3</accession>
<gene>
    <name evidence="1" type="ORF">RPERSI_LOCUS5019</name>
</gene>
<sequence>MQLRQTFSIHLPVELYQELLKKVEKENIRELQGRHPGLVISNDEQNKFSPLITIIPLTSQVDKIYPFQVESKLKGRGGVILVDQIRTIDRKRLDDKLGELDLEMMEKAETIQVEVKAYSSFNPVKMDIAELERETEFEK</sequence>